<name>D3FDI2_CONWI</name>
<dbReference type="InterPro" id="IPR001279">
    <property type="entry name" value="Metallo-B-lactamas"/>
</dbReference>
<feature type="domain" description="Metallo-beta-lactamase" evidence="1">
    <location>
        <begin position="29"/>
        <end position="229"/>
    </location>
</feature>
<protein>
    <submittedName>
        <fullName evidence="2">Beta-lactamase domain protein</fullName>
    </submittedName>
</protein>
<dbReference type="Pfam" id="PF00753">
    <property type="entry name" value="Lactamase_B"/>
    <property type="match status" value="1"/>
</dbReference>
<keyword evidence="3" id="KW-1185">Reference proteome</keyword>
<dbReference type="KEGG" id="cwo:Cwoe_1125"/>
<dbReference type="eggNOG" id="COG0491">
    <property type="taxonomic scope" value="Bacteria"/>
</dbReference>
<dbReference type="CDD" id="cd16282">
    <property type="entry name" value="metallo-hydrolase-like_MBL-fold"/>
    <property type="match status" value="1"/>
</dbReference>
<dbReference type="HOGENOM" id="CLU_056342_1_1_11"/>
<gene>
    <name evidence="2" type="ordered locus">Cwoe_1125</name>
</gene>
<dbReference type="PANTHER" id="PTHR42951:SF4">
    <property type="entry name" value="ACYL-COENZYME A THIOESTERASE MBLAC2"/>
    <property type="match status" value="1"/>
</dbReference>
<organism evidence="2 3">
    <name type="scientific">Conexibacter woesei (strain DSM 14684 / CCUG 47730 / CIP 108061 / JCM 11494 / NBRC 100937 / ID131577)</name>
    <dbReference type="NCBI Taxonomy" id="469383"/>
    <lineage>
        <taxon>Bacteria</taxon>
        <taxon>Bacillati</taxon>
        <taxon>Actinomycetota</taxon>
        <taxon>Thermoleophilia</taxon>
        <taxon>Solirubrobacterales</taxon>
        <taxon>Conexibacteraceae</taxon>
        <taxon>Conexibacter</taxon>
    </lineage>
</organism>
<accession>D3FDI2</accession>
<evidence type="ECO:0000313" key="3">
    <source>
        <dbReference type="Proteomes" id="UP000008229"/>
    </source>
</evidence>
<proteinExistence type="predicted"/>
<dbReference type="Proteomes" id="UP000008229">
    <property type="component" value="Chromosome"/>
</dbReference>
<reference evidence="2 3" key="1">
    <citation type="journal article" date="2010" name="Stand. Genomic Sci.">
        <title>Complete genome sequence of Conexibacter woesei type strain (ID131577).</title>
        <authorList>
            <person name="Pukall R."/>
            <person name="Lapidus A."/>
            <person name="Glavina Del Rio T."/>
            <person name="Copeland A."/>
            <person name="Tice H."/>
            <person name="Cheng J.-F."/>
            <person name="Lucas S."/>
            <person name="Chen F."/>
            <person name="Nolan M."/>
            <person name="Bruce D."/>
            <person name="Goodwin L."/>
            <person name="Pitluck S."/>
            <person name="Mavromatis K."/>
            <person name="Ivanova N."/>
            <person name="Ovchinnikova G."/>
            <person name="Pati A."/>
            <person name="Chen A."/>
            <person name="Palaniappan K."/>
            <person name="Land M."/>
            <person name="Hauser L."/>
            <person name="Chang Y.-J."/>
            <person name="Jeffries C.D."/>
            <person name="Chain P."/>
            <person name="Meincke L."/>
            <person name="Sims D."/>
            <person name="Brettin T."/>
            <person name="Detter J.C."/>
            <person name="Rohde M."/>
            <person name="Goeker M."/>
            <person name="Bristow J."/>
            <person name="Eisen J.A."/>
            <person name="Markowitz V."/>
            <person name="Kyrpides N.C."/>
            <person name="Klenk H.-P."/>
            <person name="Hugenholtz P."/>
        </authorList>
    </citation>
    <scope>NUCLEOTIDE SEQUENCE [LARGE SCALE GENOMIC DNA]</scope>
    <source>
        <strain evidence="3">DSM 14684 / CIP 108061 / JCM 11494 / NBRC 100937 / ID131577</strain>
    </source>
</reference>
<evidence type="ECO:0000259" key="1">
    <source>
        <dbReference type="SMART" id="SM00849"/>
    </source>
</evidence>
<dbReference type="InterPro" id="IPR036866">
    <property type="entry name" value="RibonucZ/Hydroxyglut_hydro"/>
</dbReference>
<dbReference type="SMART" id="SM00849">
    <property type="entry name" value="Lactamase_B"/>
    <property type="match status" value="1"/>
</dbReference>
<dbReference type="Gene3D" id="3.60.15.10">
    <property type="entry name" value="Ribonuclease Z/Hydroxyacylglutathione hydrolase-like"/>
    <property type="match status" value="1"/>
</dbReference>
<dbReference type="EMBL" id="CP001854">
    <property type="protein sequence ID" value="ADB49556.1"/>
    <property type="molecule type" value="Genomic_DNA"/>
</dbReference>
<dbReference type="OrthoDB" id="420651at2"/>
<dbReference type="STRING" id="469383.Cwoe_1125"/>
<sequence>MAERTYAKGLHDVGASTYAYLQPNGSWGWSNAGLIADGDATLLVDTLFDLRLTREMLDAMRRAVPAAAAIDVLVNTHGDPDHTFGNQLVGDAQIVATARAAEEMLAGATPAALQELLAQAPRMGVAGDYVSDAFGAFDFSDVRLVPPSRTFGGELALTVGDLEVQLIELGPAHTGGDAVVHVPAQRVVFAGDVLFAGVHPVTWDGSVGGWIAACERLLALDVDAIVPGHGPIAGKDDVRALRDYLAHVQAEAVAGWRAQLPAHEVARRIELAPYAGWCNPERVVTTVDAVYRERAGEGERADQIALIAEMGRVAG</sequence>
<dbReference type="InterPro" id="IPR050855">
    <property type="entry name" value="NDM-1-like"/>
</dbReference>
<evidence type="ECO:0000313" key="2">
    <source>
        <dbReference type="EMBL" id="ADB49556.1"/>
    </source>
</evidence>
<dbReference type="PANTHER" id="PTHR42951">
    <property type="entry name" value="METALLO-BETA-LACTAMASE DOMAIN-CONTAINING"/>
    <property type="match status" value="1"/>
</dbReference>
<dbReference type="SUPFAM" id="SSF56281">
    <property type="entry name" value="Metallo-hydrolase/oxidoreductase"/>
    <property type="match status" value="1"/>
</dbReference>
<reference evidence="3" key="2">
    <citation type="submission" date="2010-01" db="EMBL/GenBank/DDBJ databases">
        <title>The complete genome of Conexibacter woesei DSM 14684.</title>
        <authorList>
            <consortium name="US DOE Joint Genome Institute (JGI-PGF)"/>
            <person name="Lucas S."/>
            <person name="Copeland A."/>
            <person name="Lapidus A."/>
            <person name="Glavina del Rio T."/>
            <person name="Dalin E."/>
            <person name="Tice H."/>
            <person name="Bruce D."/>
            <person name="Goodwin L."/>
            <person name="Pitluck S."/>
            <person name="Kyrpides N."/>
            <person name="Mavromatis K."/>
            <person name="Ivanova N."/>
            <person name="Mikhailova N."/>
            <person name="Chertkov O."/>
            <person name="Brettin T."/>
            <person name="Detter J.C."/>
            <person name="Han C."/>
            <person name="Larimer F."/>
            <person name="Land M."/>
            <person name="Hauser L."/>
            <person name="Markowitz V."/>
            <person name="Cheng J.-F."/>
            <person name="Hugenholtz P."/>
            <person name="Woyke T."/>
            <person name="Wu D."/>
            <person name="Pukall R."/>
            <person name="Steenblock K."/>
            <person name="Schneider S."/>
            <person name="Klenk H.-P."/>
            <person name="Eisen J.A."/>
        </authorList>
    </citation>
    <scope>NUCLEOTIDE SEQUENCE [LARGE SCALE GENOMIC DNA]</scope>
    <source>
        <strain evidence="3">DSM 14684 / CIP 108061 / JCM 11494 / NBRC 100937 / ID131577</strain>
    </source>
</reference>
<dbReference type="AlphaFoldDB" id="D3FDI2"/>
<dbReference type="RefSeq" id="WP_012932608.1">
    <property type="nucleotide sequence ID" value="NC_013739.1"/>
</dbReference>